<keyword evidence="2" id="KW-1185">Reference proteome</keyword>
<comment type="caution">
    <text evidence="1">The sequence shown here is derived from an EMBL/GenBank/DDBJ whole genome shotgun (WGS) entry which is preliminary data.</text>
</comment>
<accession>A0ABQ7HVD7</accession>
<protein>
    <recommendedName>
        <fullName evidence="3">Ribosomal protein S13</fullName>
    </recommendedName>
</protein>
<sequence length="107" mass="12853">MFIIRSKKQKKQGFFFFLQLSAVNAIKQNNKWTNKTKHDILKPINKEHKQYLQLDRLDIIKVDKNMKNLQILLRIYNLKTKTNDKICKHLNKRNTIGLKPIYINTQT</sequence>
<dbReference type="EMBL" id="SBIQ01000446">
    <property type="protein sequence ID" value="KAF7677258.1"/>
    <property type="molecule type" value="Genomic_DNA"/>
</dbReference>
<name>A0ABQ7HVD7_9MICR</name>
<dbReference type="Proteomes" id="UP001516464">
    <property type="component" value="Unassembled WGS sequence"/>
</dbReference>
<organism evidence="1 2">
    <name type="scientific">Astathelohania contejeani</name>
    <dbReference type="NCBI Taxonomy" id="164912"/>
    <lineage>
        <taxon>Eukaryota</taxon>
        <taxon>Fungi</taxon>
        <taxon>Fungi incertae sedis</taxon>
        <taxon>Microsporidia</taxon>
        <taxon>Astathelohaniidae</taxon>
        <taxon>Astathelohania</taxon>
    </lineage>
</organism>
<reference evidence="1 2" key="1">
    <citation type="submission" date="2019-01" db="EMBL/GenBank/DDBJ databases">
        <title>Genomes sequencing and comparative genomics of infectious freshwater microsporidia, Cucumispora dikerogammari and Thelohania contejeani.</title>
        <authorList>
            <person name="Cormier A."/>
            <person name="Giraud I."/>
            <person name="Wattier R."/>
            <person name="Teixeira M."/>
            <person name="Grandjean F."/>
            <person name="Rigaud T."/>
            <person name="Cordaux R."/>
        </authorList>
    </citation>
    <scope>NUCLEOTIDE SEQUENCE [LARGE SCALE GENOMIC DNA]</scope>
    <source>
        <strain evidence="1">T1</strain>
        <tissue evidence="1">Spores</tissue>
    </source>
</reference>
<evidence type="ECO:0000313" key="2">
    <source>
        <dbReference type="Proteomes" id="UP001516464"/>
    </source>
</evidence>
<gene>
    <name evidence="1" type="ORF">TCON_2656</name>
</gene>
<evidence type="ECO:0008006" key="3">
    <source>
        <dbReference type="Google" id="ProtNLM"/>
    </source>
</evidence>
<proteinExistence type="predicted"/>
<evidence type="ECO:0000313" key="1">
    <source>
        <dbReference type="EMBL" id="KAF7677258.1"/>
    </source>
</evidence>